<keyword evidence="2" id="KW-1185">Reference proteome</keyword>
<protein>
    <recommendedName>
        <fullName evidence="3">GIY-YIG domain-containing protein</fullName>
    </recommendedName>
</protein>
<accession>A0A1X7BX96</accession>
<dbReference type="RefSeq" id="WP_139836515.1">
    <property type="nucleotide sequence ID" value="NZ_FWXB01000022.1"/>
</dbReference>
<evidence type="ECO:0000313" key="1">
    <source>
        <dbReference type="EMBL" id="SMC14222.1"/>
    </source>
</evidence>
<reference evidence="1 2" key="1">
    <citation type="submission" date="2017-03" db="EMBL/GenBank/DDBJ databases">
        <authorList>
            <person name="Afonso C.L."/>
            <person name="Miller P.J."/>
            <person name="Scott M.A."/>
            <person name="Spackman E."/>
            <person name="Goraichik I."/>
            <person name="Dimitrov K.M."/>
            <person name="Suarez D.L."/>
            <person name="Swayne D.E."/>
        </authorList>
    </citation>
    <scope>NUCLEOTIDE SEQUENCE [LARGE SCALE GENOMIC DNA]</scope>
    <source>
        <strain evidence="1 2">CECT 7745</strain>
    </source>
</reference>
<name>A0A1X7BX96_9RHOB</name>
<evidence type="ECO:0000313" key="2">
    <source>
        <dbReference type="Proteomes" id="UP000193224"/>
    </source>
</evidence>
<sequence length="120" mass="13375">MNTTVTWTGNSGSQYRFDVFPVGTQFNPISGVYVACRRLITGQFEALYVGETQSFKDRLNVNAGNHDGLRCAARNGMTHIGAIVSTSSAERLRIETDLRHGLNPSCNKQSVNPRLNMRRR</sequence>
<organism evidence="1 2">
    <name type="scientific">Roseovarius aestuarii</name>
    <dbReference type="NCBI Taxonomy" id="475083"/>
    <lineage>
        <taxon>Bacteria</taxon>
        <taxon>Pseudomonadati</taxon>
        <taxon>Pseudomonadota</taxon>
        <taxon>Alphaproteobacteria</taxon>
        <taxon>Rhodobacterales</taxon>
        <taxon>Roseobacteraceae</taxon>
        <taxon>Roseovarius</taxon>
    </lineage>
</organism>
<dbReference type="AlphaFoldDB" id="A0A1X7BX96"/>
<gene>
    <name evidence="1" type="ORF">ROA7745_04087</name>
</gene>
<dbReference type="OrthoDB" id="7619023at2"/>
<dbReference type="EMBL" id="FWXB01000022">
    <property type="protein sequence ID" value="SMC14222.1"/>
    <property type="molecule type" value="Genomic_DNA"/>
</dbReference>
<dbReference type="Proteomes" id="UP000193224">
    <property type="component" value="Unassembled WGS sequence"/>
</dbReference>
<evidence type="ECO:0008006" key="3">
    <source>
        <dbReference type="Google" id="ProtNLM"/>
    </source>
</evidence>
<proteinExistence type="predicted"/>